<proteinExistence type="predicted"/>
<dbReference type="Proteomes" id="UP000401717">
    <property type="component" value="Unassembled WGS sequence"/>
</dbReference>
<name>A0A564G3Z6_9HYPH</name>
<evidence type="ECO:0000313" key="2">
    <source>
        <dbReference type="EMBL" id="VUF15219.1"/>
    </source>
</evidence>
<dbReference type="AlphaFoldDB" id="A0A564G3Z6"/>
<dbReference type="Proteomes" id="UP001055303">
    <property type="component" value="Unassembled WGS sequence"/>
</dbReference>
<evidence type="ECO:0000313" key="3">
    <source>
        <dbReference type="Proteomes" id="UP000401717"/>
    </source>
</evidence>
<reference evidence="1" key="2">
    <citation type="journal article" date="2021" name="Front. Microbiol.">
        <title>Comprehensive Comparative Genomics and Phenotyping of Methylobacterium Species.</title>
        <authorList>
            <person name="Alessa O."/>
            <person name="Ogura Y."/>
            <person name="Fujitani Y."/>
            <person name="Takami H."/>
            <person name="Hayashi T."/>
            <person name="Sahin N."/>
            <person name="Tani A."/>
        </authorList>
    </citation>
    <scope>NUCLEOTIDE SEQUENCE</scope>
    <source>
        <strain evidence="1">DSM 22415</strain>
    </source>
</reference>
<dbReference type="EMBL" id="CABFVH010000048">
    <property type="protein sequence ID" value="VUF15219.1"/>
    <property type="molecule type" value="Genomic_DNA"/>
</dbReference>
<protein>
    <submittedName>
        <fullName evidence="2">Uncharacterized protein</fullName>
    </submittedName>
</protein>
<gene>
    <name evidence="1" type="ORF">IFDJLNFL_1085</name>
    <name evidence="2" type="ORF">MTDSW087_04955</name>
</gene>
<reference evidence="1" key="3">
    <citation type="submission" date="2021-08" db="EMBL/GenBank/DDBJ databases">
        <authorList>
            <person name="Tani A."/>
            <person name="Ola A."/>
            <person name="Ogura Y."/>
            <person name="Katsura K."/>
            <person name="Hayashi T."/>
        </authorList>
    </citation>
    <scope>NUCLEOTIDE SEQUENCE</scope>
    <source>
        <strain evidence="1">DSM 22415</strain>
    </source>
</reference>
<evidence type="ECO:0000313" key="4">
    <source>
        <dbReference type="Proteomes" id="UP001055303"/>
    </source>
</evidence>
<keyword evidence="4" id="KW-1185">Reference proteome</keyword>
<accession>A0A564G3Z6</accession>
<reference evidence="2 3" key="1">
    <citation type="submission" date="2019-06" db="EMBL/GenBank/DDBJ databases">
        <authorList>
            <person name="Rodrigo-Torres L."/>
            <person name="Arahal R. D."/>
            <person name="Lucena T."/>
        </authorList>
    </citation>
    <scope>NUCLEOTIDE SEQUENCE [LARGE SCALE GENOMIC DNA]</scope>
    <source>
        <strain evidence="2 3">SW08-7</strain>
    </source>
</reference>
<dbReference type="EMBL" id="BPQI01000021">
    <property type="protein sequence ID" value="GJD55202.1"/>
    <property type="molecule type" value="Genomic_DNA"/>
</dbReference>
<organism evidence="2 3">
    <name type="scientific">Methylobacterium dankookense</name>
    <dbReference type="NCBI Taxonomy" id="560405"/>
    <lineage>
        <taxon>Bacteria</taxon>
        <taxon>Pseudomonadati</taxon>
        <taxon>Pseudomonadota</taxon>
        <taxon>Alphaproteobacteria</taxon>
        <taxon>Hyphomicrobiales</taxon>
        <taxon>Methylobacteriaceae</taxon>
        <taxon>Methylobacterium</taxon>
    </lineage>
</organism>
<evidence type="ECO:0000313" key="1">
    <source>
        <dbReference type="EMBL" id="GJD55202.1"/>
    </source>
</evidence>
<sequence>MKEVWRPRPFFQMDARSMACDFQTPPEAPCNHMAFEPPPNPGRGVEPRKLSNLMFRMERVFSRSRDGWGPRDIAADFPDLVAGFASGRIAVRIVRLPYEVCERASLEKPELCGTEGLQHARMKLAAEAWMRGEGASDARTEVRCLVGRADAFSPSQNWVVEVGNTPLRKLFVCVDHPTPHRFSLIPFQRAHWQDRSVRRLLALDFAWDPSLTREIDERRRARAWACVAGLELDPQFTSAAYKAALKFPCPAAGA</sequence>